<feature type="compositionally biased region" description="Basic and acidic residues" evidence="1">
    <location>
        <begin position="58"/>
        <end position="85"/>
    </location>
</feature>
<evidence type="ECO:0000313" key="3">
    <source>
        <dbReference type="Proteomes" id="UP000233786"/>
    </source>
</evidence>
<reference evidence="2" key="1">
    <citation type="submission" date="2017-12" db="EMBL/GenBank/DDBJ databases">
        <title>Sequencing the genomes of 1000 Actinobacteria strains.</title>
        <authorList>
            <person name="Klenk H.-P."/>
        </authorList>
    </citation>
    <scope>NUCLEOTIDE SEQUENCE [LARGE SCALE GENOMIC DNA]</scope>
    <source>
        <strain evidence="2">DSM 44228</strain>
    </source>
</reference>
<organism evidence="2 3">
    <name type="scientific">Saccharopolyspora spinosa</name>
    <dbReference type="NCBI Taxonomy" id="60894"/>
    <lineage>
        <taxon>Bacteria</taxon>
        <taxon>Bacillati</taxon>
        <taxon>Actinomycetota</taxon>
        <taxon>Actinomycetes</taxon>
        <taxon>Pseudonocardiales</taxon>
        <taxon>Pseudonocardiaceae</taxon>
        <taxon>Saccharopolyspora</taxon>
    </lineage>
</organism>
<dbReference type="SUPFAM" id="SSF46689">
    <property type="entry name" value="Homeodomain-like"/>
    <property type="match status" value="1"/>
</dbReference>
<evidence type="ECO:0000313" key="2">
    <source>
        <dbReference type="EMBL" id="PKW18685.1"/>
    </source>
</evidence>
<dbReference type="AlphaFoldDB" id="A0A2N3Y743"/>
<proteinExistence type="predicted"/>
<dbReference type="InterPro" id="IPR036388">
    <property type="entry name" value="WH-like_DNA-bd_sf"/>
</dbReference>
<dbReference type="Proteomes" id="UP000233786">
    <property type="component" value="Unassembled WGS sequence"/>
</dbReference>
<dbReference type="EMBL" id="PJNB01000001">
    <property type="protein sequence ID" value="PKW18685.1"/>
    <property type="molecule type" value="Genomic_DNA"/>
</dbReference>
<dbReference type="RefSeq" id="WP_143539708.1">
    <property type="nucleotide sequence ID" value="NZ_CP061007.1"/>
</dbReference>
<dbReference type="OrthoDB" id="4426778at2"/>
<dbReference type="InterPro" id="IPR009057">
    <property type="entry name" value="Homeodomain-like_sf"/>
</dbReference>
<evidence type="ECO:0000256" key="1">
    <source>
        <dbReference type="SAM" id="MobiDB-lite"/>
    </source>
</evidence>
<comment type="caution">
    <text evidence="2">The sequence shown here is derived from an EMBL/GenBank/DDBJ whole genome shotgun (WGS) entry which is preliminary data.</text>
</comment>
<keyword evidence="3" id="KW-1185">Reference proteome</keyword>
<gene>
    <name evidence="2" type="ORF">A8926_6804</name>
</gene>
<name>A0A2N3Y743_SACSN</name>
<accession>A0A2N3Y743</accession>
<sequence>MSRSKKHPPELRKRAVPMFAEARGKCAPERSAMQAVADLPGAGTAETLRRWVRQSEIDTRTRARVASEESAELQRPRRKNVEPGRDNATLKAASAFFAAGIDRPHR</sequence>
<feature type="region of interest" description="Disordered" evidence="1">
    <location>
        <begin position="58"/>
        <end position="89"/>
    </location>
</feature>
<dbReference type="Gene3D" id="1.10.10.10">
    <property type="entry name" value="Winged helix-like DNA-binding domain superfamily/Winged helix DNA-binding domain"/>
    <property type="match status" value="1"/>
</dbReference>
<protein>
    <submittedName>
        <fullName evidence="2">Transposase</fullName>
    </submittedName>
</protein>